<name>A0A2S8FUP0_9BACT</name>
<sequence length="171" mass="18977">MKQETPTTKFTDSKGRKWVASIDVPTVKELKAELGVDLLELLDGKADVLQKLIDNPVLFVDALYIICREQCEKVKVTDIDFGRGLVGEGIDNAASAFMVGLADFFPYGRRRIVLGVIEKLTESQARITNKTLEALKSDKLTQAMDKQVDQAMEKWFHEVDQLAAGGKSSTN</sequence>
<dbReference type="AlphaFoldDB" id="A0A2S8FUP0"/>
<dbReference type="RefSeq" id="WP_105329152.1">
    <property type="nucleotide sequence ID" value="NZ_PUHY01000006.1"/>
</dbReference>
<gene>
    <name evidence="1" type="ORF">C5Y83_07965</name>
</gene>
<evidence type="ECO:0000313" key="1">
    <source>
        <dbReference type="EMBL" id="PQO35863.1"/>
    </source>
</evidence>
<reference evidence="1 2" key="1">
    <citation type="submission" date="2018-02" db="EMBL/GenBank/DDBJ databases">
        <title>Comparative genomes isolates from brazilian mangrove.</title>
        <authorList>
            <person name="Araujo J.E."/>
            <person name="Taketani R.G."/>
            <person name="Silva M.C.P."/>
            <person name="Loureco M.V."/>
            <person name="Andreote F.D."/>
        </authorList>
    </citation>
    <scope>NUCLEOTIDE SEQUENCE [LARGE SCALE GENOMIC DNA]</scope>
    <source>
        <strain evidence="1 2">Hex-1 MGV</strain>
    </source>
</reference>
<dbReference type="Proteomes" id="UP000238322">
    <property type="component" value="Unassembled WGS sequence"/>
</dbReference>
<organism evidence="1 2">
    <name type="scientific">Blastopirellula marina</name>
    <dbReference type="NCBI Taxonomy" id="124"/>
    <lineage>
        <taxon>Bacteria</taxon>
        <taxon>Pseudomonadati</taxon>
        <taxon>Planctomycetota</taxon>
        <taxon>Planctomycetia</taxon>
        <taxon>Pirellulales</taxon>
        <taxon>Pirellulaceae</taxon>
        <taxon>Blastopirellula</taxon>
    </lineage>
</organism>
<dbReference type="EMBL" id="PUHY01000006">
    <property type="protein sequence ID" value="PQO35863.1"/>
    <property type="molecule type" value="Genomic_DNA"/>
</dbReference>
<evidence type="ECO:0000313" key="2">
    <source>
        <dbReference type="Proteomes" id="UP000238322"/>
    </source>
</evidence>
<proteinExistence type="predicted"/>
<protein>
    <submittedName>
        <fullName evidence="1">Uncharacterized protein</fullName>
    </submittedName>
</protein>
<accession>A0A2S8FUP0</accession>
<dbReference type="OrthoDB" id="284616at2"/>
<comment type="caution">
    <text evidence="1">The sequence shown here is derived from an EMBL/GenBank/DDBJ whole genome shotgun (WGS) entry which is preliminary data.</text>
</comment>